<organism evidence="6 7">
    <name type="scientific">Aquatica leii</name>
    <dbReference type="NCBI Taxonomy" id="1421715"/>
    <lineage>
        <taxon>Eukaryota</taxon>
        <taxon>Metazoa</taxon>
        <taxon>Ecdysozoa</taxon>
        <taxon>Arthropoda</taxon>
        <taxon>Hexapoda</taxon>
        <taxon>Insecta</taxon>
        <taxon>Pterygota</taxon>
        <taxon>Neoptera</taxon>
        <taxon>Endopterygota</taxon>
        <taxon>Coleoptera</taxon>
        <taxon>Polyphaga</taxon>
        <taxon>Elateriformia</taxon>
        <taxon>Elateroidea</taxon>
        <taxon>Lampyridae</taxon>
        <taxon>Luciolinae</taxon>
        <taxon>Aquatica</taxon>
    </lineage>
</organism>
<reference evidence="7" key="1">
    <citation type="submission" date="2023-01" db="EMBL/GenBank/DDBJ databases">
        <title>Key to firefly adult light organ development and bioluminescence: homeobox transcription factors regulate luciferase expression and transportation to peroxisome.</title>
        <authorList>
            <person name="Fu X."/>
        </authorList>
    </citation>
    <scope>NUCLEOTIDE SEQUENCE [LARGE SCALE GENOMIC DNA]</scope>
</reference>
<evidence type="ECO:0000256" key="3">
    <source>
        <dbReference type="PROSITE-ProRule" id="PRU00175"/>
    </source>
</evidence>
<dbReference type="AlphaFoldDB" id="A0AAN7SSU2"/>
<dbReference type="InterPro" id="IPR013083">
    <property type="entry name" value="Znf_RING/FYVE/PHD"/>
</dbReference>
<evidence type="ECO:0000256" key="2">
    <source>
        <dbReference type="ARBA" id="ARBA00022833"/>
    </source>
</evidence>
<keyword evidence="4" id="KW-0175">Coiled coil</keyword>
<dbReference type="SUPFAM" id="SSF57850">
    <property type="entry name" value="RING/U-box"/>
    <property type="match status" value="1"/>
</dbReference>
<keyword evidence="7" id="KW-1185">Reference proteome</keyword>
<evidence type="ECO:0000313" key="7">
    <source>
        <dbReference type="Proteomes" id="UP001353858"/>
    </source>
</evidence>
<protein>
    <recommendedName>
        <fullName evidence="5">RING-type domain-containing protein</fullName>
    </recommendedName>
</protein>
<proteinExistence type="predicted"/>
<dbReference type="PANTHER" id="PTHR17550:SF4">
    <property type="entry name" value="E3 UBIQUITIN-PROTEIN LIGASE TTC3"/>
    <property type="match status" value="1"/>
</dbReference>
<keyword evidence="1 3" id="KW-0863">Zinc-finger</keyword>
<evidence type="ECO:0000256" key="1">
    <source>
        <dbReference type="ARBA" id="ARBA00022771"/>
    </source>
</evidence>
<dbReference type="Pfam" id="PF13639">
    <property type="entry name" value="zf-RING_2"/>
    <property type="match status" value="1"/>
</dbReference>
<dbReference type="Proteomes" id="UP001353858">
    <property type="component" value="Unassembled WGS sequence"/>
</dbReference>
<dbReference type="InterPro" id="IPR001841">
    <property type="entry name" value="Znf_RING"/>
</dbReference>
<dbReference type="Gene3D" id="3.30.40.10">
    <property type="entry name" value="Zinc/RING finger domain, C3HC4 (zinc finger)"/>
    <property type="match status" value="1"/>
</dbReference>
<dbReference type="GO" id="GO:0008270">
    <property type="term" value="F:zinc ion binding"/>
    <property type="evidence" value="ECO:0007669"/>
    <property type="project" value="UniProtKB-KW"/>
</dbReference>
<keyword evidence="2" id="KW-0862">Zinc</keyword>
<evidence type="ECO:0000259" key="5">
    <source>
        <dbReference type="PROSITE" id="PS50089"/>
    </source>
</evidence>
<gene>
    <name evidence="6" type="ORF">RN001_002411</name>
</gene>
<dbReference type="PROSITE" id="PS50089">
    <property type="entry name" value="ZF_RING_2"/>
    <property type="match status" value="1"/>
</dbReference>
<evidence type="ECO:0000313" key="6">
    <source>
        <dbReference type="EMBL" id="KAK4886140.1"/>
    </source>
</evidence>
<dbReference type="SMART" id="SM00184">
    <property type="entry name" value="RING"/>
    <property type="match status" value="1"/>
</dbReference>
<evidence type="ECO:0000256" key="4">
    <source>
        <dbReference type="SAM" id="Coils"/>
    </source>
</evidence>
<comment type="caution">
    <text evidence="6">The sequence shown here is derived from an EMBL/GenBank/DDBJ whole genome shotgun (WGS) entry which is preliminary data.</text>
</comment>
<feature type="domain" description="RING-type" evidence="5">
    <location>
        <begin position="858"/>
        <end position="898"/>
    </location>
</feature>
<feature type="coiled-coil region" evidence="4">
    <location>
        <begin position="355"/>
        <end position="435"/>
    </location>
</feature>
<accession>A0AAN7SSU2</accession>
<dbReference type="PANTHER" id="PTHR17550">
    <property type="entry name" value="E3 UBIQUITIN-PROTEIN LIGASE TTC3"/>
    <property type="match status" value="1"/>
</dbReference>
<dbReference type="EMBL" id="JARPUR010000001">
    <property type="protein sequence ID" value="KAK4886140.1"/>
    <property type="molecule type" value="Genomic_DNA"/>
</dbReference>
<sequence length="911" mass="104907">MAKYIQEVANKQPLDCYLEAATNLLLAKNYQPAILLFEKAKQTYYNTPNISEYGLKEIDLYIIDYALVKCYNTDEHYFQKRKELLTMLGENRKKFPPLSYEYSLLLFEQHEFIKAESIINDTLYLVSNASELSSSKAYWPFSNTEILESDIAVLIDMLSSLKQKCETEINKQLKDNENLSDDGLYNSDSSSDKEQTLKNVCITKNAKKQLNISSSSSASSIELSRQKILEKSDANVKSSLIEPFKLKYDAPEFIPSSFDKHNNTEVKLAAKHKFNDTKYIINDGTSENVNKTDQVPQIENEILISNVNIDKYKSDLVDNVKVLTTKLIENIALHEQFQIDSLEKEEMITKNMHLILSQLTENQDLRNKIKALEIEVENQKEYSLELERHYAEEDRLKNRSHVKLEVLIEELQKALTKQEDIVKRQEQKIKFLELSLTEQFSRSCSWQKQEVVRQVNKCVSMISDLNTAIPYLTSTSAPTVDECRSNISQWEKQLKTVKQYSESLDNYFRMIFTQMCNDEYPLELNQPDMNADISELRDILHDNYVATVTYFIKSQSQNFHAQSAMVPNSVWYGKCIRPPSHVVPRPYYYNHFEGPSLYNRQTVENFRTDTSLIPLEASNVSNKLLTEISSKVIEQTSNNHAAKEITGKMPDLKRHKIVEIEPEHQTNCLVEKYSASTSLSDDSKNTNRSEHALKSQDEHLQLVKSIPQNVEFTDMKNIENSTAPDKADDAQVCNSTPSYSYSDRENDLINLNEFVKNKDVLQASDAAKAIGGPKFLNLFLYVKKKIANVNEEVLLNALKNVRQKKVKLSGMSREDIVKTVSDELKHLSRNQEVMSKPAWQNVKANYNTWQKDTSDNVCVICYEPYDTTSVTELKCQHSFHSTCIRKWFVTNSICPICRLHTTADEDFPPLV</sequence>
<keyword evidence="1 3" id="KW-0479">Metal-binding</keyword>
<name>A0AAN7SSU2_9COLE</name>